<dbReference type="SMART" id="SM00382">
    <property type="entry name" value="AAA"/>
    <property type="match status" value="1"/>
</dbReference>
<dbReference type="InterPro" id="IPR017871">
    <property type="entry name" value="ABC_transporter-like_CS"/>
</dbReference>
<keyword evidence="6 14" id="KW-0067">ATP-binding</keyword>
<dbReference type="PROSITE" id="PS50929">
    <property type="entry name" value="ABC_TM1F"/>
    <property type="match status" value="1"/>
</dbReference>
<dbReference type="InterPro" id="IPR011527">
    <property type="entry name" value="ABC1_TM_dom"/>
</dbReference>
<dbReference type="EC" id="3.6.3.-" evidence="14"/>
<accession>A0A2S2E213</accession>
<reference evidence="14 15" key="1">
    <citation type="submission" date="2018-05" db="EMBL/GenBank/DDBJ databases">
        <title>Salinimonas sp. HMF8227 Genome sequencing and assembly.</title>
        <authorList>
            <person name="Kang H."/>
            <person name="Kang J."/>
            <person name="Cha I."/>
            <person name="Kim H."/>
            <person name="Joh K."/>
        </authorList>
    </citation>
    <scope>NUCLEOTIDE SEQUENCE [LARGE SCALE GENOMIC DNA]</scope>
    <source>
        <strain evidence="14 15">HMF8227</strain>
    </source>
</reference>
<evidence type="ECO:0000256" key="7">
    <source>
        <dbReference type="ARBA" id="ARBA00022967"/>
    </source>
</evidence>
<comment type="subcellular location">
    <subcellularLocation>
        <location evidence="1">Cell membrane</location>
        <topology evidence="1">Multi-pass membrane protein</topology>
    </subcellularLocation>
</comment>
<keyword evidence="10 11" id="KW-0472">Membrane</keyword>
<keyword evidence="8 11" id="KW-1133">Transmembrane helix</keyword>
<evidence type="ECO:0000313" key="14">
    <source>
        <dbReference type="EMBL" id="AWL11639.1"/>
    </source>
</evidence>
<protein>
    <submittedName>
        <fullName evidence="14">Lipid A export ATP-binding/permease protein MsbA</fullName>
        <ecNumber evidence="14">3.6.3.-</ecNumber>
    </submittedName>
</protein>
<keyword evidence="5" id="KW-0547">Nucleotide-binding</keyword>
<evidence type="ECO:0000256" key="10">
    <source>
        <dbReference type="ARBA" id="ARBA00023136"/>
    </source>
</evidence>
<dbReference type="Gene3D" id="3.40.50.300">
    <property type="entry name" value="P-loop containing nucleotide triphosphate hydrolases"/>
    <property type="match status" value="1"/>
</dbReference>
<dbReference type="GO" id="GO:0015421">
    <property type="term" value="F:ABC-type oligopeptide transporter activity"/>
    <property type="evidence" value="ECO:0007669"/>
    <property type="project" value="TreeGrafter"/>
</dbReference>
<sequence length="580" mass="64904">MTKTAPEESIVRRFLHYQSDFKLAFAVAIVGMIGYSALDAWVFSQLKPLIDESLVNGKYEYLRMAAYFVVPVFILRGLFNFMGAYTLSWISNQVVMRMRQQLFEKFMHLPVAFHDNHSSGKMISKVIYDTEQVTNAAGKALLVLVREGALVIGLLTVMFYYSWRLSLIFLLIGPLVAVIVSVVSKRFRVVSKNIQLAMGSLTNTVEQVIKGHKVVLMFGGQKLEAERFNERNNRNRQHNMKLIVSRILSESSIQIIASVALAVVLYISSLPQMLEQLTAGIFTTVVFCMTMLLKPLKQLTTVNSQFQRGMAACSSIFEVLDEQPEVDRGTKSLERVKGEIRFDEVTFYYPNKSQPALENVSFHVPAGTTLALVGRSGSGKSTISNLMTRFYSATEGQVNIDGNAIDDIRLQDLRRQFALVSQHVTLFNDTIANNIAYGAKQQVSREQIIEAARVAHVMEFADELPEGLDTMVGENGLMLSGGQRQRIAIARAILRDAPILILDEATSALDTESERLIQDALEKLQQDRTAIVVAHRLSTIENADQILVMDHGQIQESGTHQSLLEADGIYAQLYKMQFKG</sequence>
<dbReference type="GO" id="GO:0005886">
    <property type="term" value="C:plasma membrane"/>
    <property type="evidence" value="ECO:0007669"/>
    <property type="project" value="UniProtKB-SubCell"/>
</dbReference>
<evidence type="ECO:0000256" key="8">
    <source>
        <dbReference type="ARBA" id="ARBA00022989"/>
    </source>
</evidence>
<gene>
    <name evidence="14" type="primary">msbA</name>
    <name evidence="14" type="ORF">HMF8227_01158</name>
</gene>
<feature type="domain" description="ABC transporter" evidence="12">
    <location>
        <begin position="340"/>
        <end position="576"/>
    </location>
</feature>
<evidence type="ECO:0000313" key="15">
    <source>
        <dbReference type="Proteomes" id="UP000245728"/>
    </source>
</evidence>
<feature type="transmembrane region" description="Helical" evidence="11">
    <location>
        <begin position="64"/>
        <end position="90"/>
    </location>
</feature>
<feature type="transmembrane region" description="Helical" evidence="11">
    <location>
        <begin position="21"/>
        <end position="44"/>
    </location>
</feature>
<dbReference type="PANTHER" id="PTHR43394">
    <property type="entry name" value="ATP-DEPENDENT PERMEASE MDL1, MITOCHONDRIAL"/>
    <property type="match status" value="1"/>
</dbReference>
<dbReference type="SUPFAM" id="SSF52540">
    <property type="entry name" value="P-loop containing nucleoside triphosphate hydrolases"/>
    <property type="match status" value="1"/>
</dbReference>
<evidence type="ECO:0000256" key="2">
    <source>
        <dbReference type="ARBA" id="ARBA00022448"/>
    </source>
</evidence>
<dbReference type="PROSITE" id="PS50893">
    <property type="entry name" value="ABC_TRANSPORTER_2"/>
    <property type="match status" value="1"/>
</dbReference>
<evidence type="ECO:0000256" key="3">
    <source>
        <dbReference type="ARBA" id="ARBA00022475"/>
    </source>
</evidence>
<evidence type="ECO:0000256" key="11">
    <source>
        <dbReference type="SAM" id="Phobius"/>
    </source>
</evidence>
<organism evidence="14 15">
    <name type="scientific">Saliniradius amylolyticus</name>
    <dbReference type="NCBI Taxonomy" id="2183582"/>
    <lineage>
        <taxon>Bacteria</taxon>
        <taxon>Pseudomonadati</taxon>
        <taxon>Pseudomonadota</taxon>
        <taxon>Gammaproteobacteria</taxon>
        <taxon>Alteromonadales</taxon>
        <taxon>Alteromonadaceae</taxon>
        <taxon>Saliniradius</taxon>
    </lineage>
</organism>
<keyword evidence="9" id="KW-0445">Lipid transport</keyword>
<evidence type="ECO:0000256" key="1">
    <source>
        <dbReference type="ARBA" id="ARBA00004651"/>
    </source>
</evidence>
<keyword evidence="3" id="KW-1003">Cell membrane</keyword>
<dbReference type="EMBL" id="CP029347">
    <property type="protein sequence ID" value="AWL11639.1"/>
    <property type="molecule type" value="Genomic_DNA"/>
</dbReference>
<dbReference type="Gene3D" id="1.20.1560.10">
    <property type="entry name" value="ABC transporter type 1, transmembrane domain"/>
    <property type="match status" value="1"/>
</dbReference>
<feature type="transmembrane region" description="Helical" evidence="11">
    <location>
        <begin position="167"/>
        <end position="184"/>
    </location>
</feature>
<dbReference type="KEGG" id="salh:HMF8227_01158"/>
<dbReference type="InterPro" id="IPR039421">
    <property type="entry name" value="Type_1_exporter"/>
</dbReference>
<dbReference type="GO" id="GO:0034040">
    <property type="term" value="F:ATPase-coupled lipid transmembrane transporter activity"/>
    <property type="evidence" value="ECO:0007669"/>
    <property type="project" value="InterPro"/>
</dbReference>
<dbReference type="CDD" id="cd18552">
    <property type="entry name" value="ABC_6TM_MsbA_like"/>
    <property type="match status" value="1"/>
</dbReference>
<keyword evidence="4 11" id="KW-0812">Transmembrane</keyword>
<dbReference type="CDD" id="cd03251">
    <property type="entry name" value="ABCC_MsbA"/>
    <property type="match status" value="1"/>
</dbReference>
<evidence type="ECO:0000256" key="6">
    <source>
        <dbReference type="ARBA" id="ARBA00022840"/>
    </source>
</evidence>
<dbReference type="PANTHER" id="PTHR43394:SF1">
    <property type="entry name" value="ATP-BINDING CASSETTE SUB-FAMILY B MEMBER 10, MITOCHONDRIAL"/>
    <property type="match status" value="1"/>
</dbReference>
<dbReference type="InterPro" id="IPR003593">
    <property type="entry name" value="AAA+_ATPase"/>
</dbReference>
<dbReference type="InterPro" id="IPR027417">
    <property type="entry name" value="P-loop_NTPase"/>
</dbReference>
<evidence type="ECO:0000256" key="5">
    <source>
        <dbReference type="ARBA" id="ARBA00022741"/>
    </source>
</evidence>
<dbReference type="NCBIfam" id="TIGR02203">
    <property type="entry name" value="MsbA_lipidA"/>
    <property type="match status" value="1"/>
</dbReference>
<dbReference type="Pfam" id="PF00664">
    <property type="entry name" value="ABC_membrane"/>
    <property type="match status" value="1"/>
</dbReference>
<dbReference type="GO" id="GO:0016887">
    <property type="term" value="F:ATP hydrolysis activity"/>
    <property type="evidence" value="ECO:0007669"/>
    <property type="project" value="InterPro"/>
</dbReference>
<feature type="transmembrane region" description="Helical" evidence="11">
    <location>
        <begin position="273"/>
        <end position="293"/>
    </location>
</feature>
<dbReference type="AlphaFoldDB" id="A0A2S2E213"/>
<feature type="transmembrane region" description="Helical" evidence="11">
    <location>
        <begin position="140"/>
        <end position="161"/>
    </location>
</feature>
<evidence type="ECO:0000259" key="12">
    <source>
        <dbReference type="PROSITE" id="PS50893"/>
    </source>
</evidence>
<keyword evidence="2" id="KW-0813">Transport</keyword>
<dbReference type="OrthoDB" id="9806127at2"/>
<feature type="domain" description="ABC transmembrane type-1" evidence="13">
    <location>
        <begin position="26"/>
        <end position="308"/>
    </location>
</feature>
<proteinExistence type="predicted"/>
<keyword evidence="15" id="KW-1185">Reference proteome</keyword>
<dbReference type="GO" id="GO:0005524">
    <property type="term" value="F:ATP binding"/>
    <property type="evidence" value="ECO:0007669"/>
    <property type="project" value="UniProtKB-KW"/>
</dbReference>
<name>A0A2S2E213_9ALTE</name>
<keyword evidence="7" id="KW-1278">Translocase</keyword>
<dbReference type="RefSeq" id="WP_109339265.1">
    <property type="nucleotide sequence ID" value="NZ_CP029347.1"/>
</dbReference>
<dbReference type="InterPro" id="IPR003439">
    <property type="entry name" value="ABC_transporter-like_ATP-bd"/>
</dbReference>
<dbReference type="InterPro" id="IPR036640">
    <property type="entry name" value="ABC1_TM_sf"/>
</dbReference>
<evidence type="ECO:0000256" key="4">
    <source>
        <dbReference type="ARBA" id="ARBA00022692"/>
    </source>
</evidence>
<dbReference type="SUPFAM" id="SSF90123">
    <property type="entry name" value="ABC transporter transmembrane region"/>
    <property type="match status" value="1"/>
</dbReference>
<evidence type="ECO:0000259" key="13">
    <source>
        <dbReference type="PROSITE" id="PS50929"/>
    </source>
</evidence>
<dbReference type="PROSITE" id="PS00211">
    <property type="entry name" value="ABC_TRANSPORTER_1"/>
    <property type="match status" value="1"/>
</dbReference>
<feature type="transmembrane region" description="Helical" evidence="11">
    <location>
        <begin position="243"/>
        <end position="267"/>
    </location>
</feature>
<dbReference type="Proteomes" id="UP000245728">
    <property type="component" value="Chromosome"/>
</dbReference>
<dbReference type="Pfam" id="PF00005">
    <property type="entry name" value="ABC_tran"/>
    <property type="match status" value="1"/>
</dbReference>
<dbReference type="FunFam" id="3.40.50.300:FF:000140">
    <property type="entry name" value="Lipid A export ATP-binding/permease protein MsbA"/>
    <property type="match status" value="1"/>
</dbReference>
<keyword evidence="14" id="KW-0378">Hydrolase</keyword>
<dbReference type="InterPro" id="IPR011917">
    <property type="entry name" value="ABC_transpr_lipidA"/>
</dbReference>
<evidence type="ECO:0000256" key="9">
    <source>
        <dbReference type="ARBA" id="ARBA00023055"/>
    </source>
</evidence>